<dbReference type="InterPro" id="IPR001382">
    <property type="entry name" value="Glyco_hydro_47"/>
</dbReference>
<proteinExistence type="inferred from homology"/>
<dbReference type="Gene3D" id="1.50.10.10">
    <property type="match status" value="2"/>
</dbReference>
<keyword evidence="3" id="KW-0256">Endoplasmic reticulum</keyword>
<feature type="binding site" evidence="6">
    <location>
        <position position="430"/>
    </location>
    <ligand>
        <name>Ca(2+)</name>
        <dbReference type="ChEBI" id="CHEBI:29108"/>
    </ligand>
</feature>
<dbReference type="GO" id="GO:0005975">
    <property type="term" value="P:carbohydrate metabolic process"/>
    <property type="evidence" value="ECO:0007669"/>
    <property type="project" value="InterPro"/>
</dbReference>
<evidence type="ECO:0000313" key="10">
    <source>
        <dbReference type="EMBL" id="KAE9455771.1"/>
    </source>
</evidence>
<evidence type="ECO:0000256" key="1">
    <source>
        <dbReference type="ARBA" id="ARBA00004240"/>
    </source>
</evidence>
<sequence>MKHRSPLLLSILILSDIFICRNLAESVTREEAKQLRDEVREMFYHAFHGYMEHAFPLDELKPLSCEGEDTLGGYALTLIDSLDMLALLGDRERFTESVEWIGKNLRFDIVSVALVNKTVSVFETTIRILGGLLSAHLIASDYSTGMKIPSYDDELLHLSEDLARRLLPAFDTPTGVPFGSVTSTAGGGTLTLEFGVLSRLTNNPSEWTQKDAGIGTSIDSFYEYLLKAFMISLQAYLLFGDEEFLFIFQEAYEAAMRYLYTDPWYVEVNMNSAALVWPLFNSLQAFWPGLQVLAGDIDPAIRTHAAFFSVWKRYGFTPEGFNLATLSVQHGQKSYPLRPELIESTYWLYKATRDPRYLDAGRDMVASLQYGARCTCGYCHISDVEFHKQEDHMESFFLAETVKYLWLLFDLAAGPDNLVENGPYKYLFSTEGHLLPATPQISLVHEHCSYFGAYCISNHSRQKSYTSDISMDSHETNSTRLCRGPVSSSFVLDSSSQKSTSVSGLIKGVCPGLTHGQKFGISYVASPTDNDASSNESETAVVQNHPVVVVASPAPQYQKEVQNDRDTNDKEPSEAGSRESPTSKSVEGLAVDQTFER</sequence>
<dbReference type="EMBL" id="QEFC01001805">
    <property type="protein sequence ID" value="KAE9455771.1"/>
    <property type="molecule type" value="Genomic_DNA"/>
</dbReference>
<protein>
    <recommendedName>
        <fullName evidence="7">alpha-1,2-Mannosidase</fullName>
        <ecNumber evidence="7">3.2.1.-</ecNumber>
    </recommendedName>
</protein>
<feature type="non-terminal residue" evidence="10">
    <location>
        <position position="1"/>
    </location>
</feature>
<keyword evidence="11" id="KW-1185">Reference proteome</keyword>
<dbReference type="AlphaFoldDB" id="A0A6A4LHX0"/>
<dbReference type="SUPFAM" id="SSF48225">
    <property type="entry name" value="Seven-hairpin glycosidases"/>
    <property type="match status" value="1"/>
</dbReference>
<evidence type="ECO:0000256" key="9">
    <source>
        <dbReference type="SAM" id="SignalP"/>
    </source>
</evidence>
<accession>A0A6A4LHX0</accession>
<keyword evidence="6" id="KW-0106">Calcium</keyword>
<evidence type="ECO:0000256" key="6">
    <source>
        <dbReference type="PIRSR" id="PIRSR601382-2"/>
    </source>
</evidence>
<dbReference type="GO" id="GO:0016020">
    <property type="term" value="C:membrane"/>
    <property type="evidence" value="ECO:0007669"/>
    <property type="project" value="InterPro"/>
</dbReference>
<dbReference type="PRINTS" id="PR00747">
    <property type="entry name" value="GLYHDRLASE47"/>
</dbReference>
<dbReference type="InterPro" id="IPR012341">
    <property type="entry name" value="6hp_glycosidase-like_sf"/>
</dbReference>
<comment type="cofactor">
    <cofactor evidence="6">
        <name>Ca(2+)</name>
        <dbReference type="ChEBI" id="CHEBI:29108"/>
    </cofactor>
</comment>
<dbReference type="InterPro" id="IPR044674">
    <property type="entry name" value="EDEM1/2/3"/>
</dbReference>
<comment type="similarity">
    <text evidence="2 7">Belongs to the glycosyl hydrolase 47 family.</text>
</comment>
<gene>
    <name evidence="10" type="ORF">C3L33_12326</name>
</gene>
<dbReference type="GO" id="GO:0004571">
    <property type="term" value="F:mannosyl-oligosaccharide 1,2-alpha-mannosidase activity"/>
    <property type="evidence" value="ECO:0007669"/>
    <property type="project" value="InterPro"/>
</dbReference>
<dbReference type="OrthoDB" id="8118055at2759"/>
<comment type="caution">
    <text evidence="10">The sequence shown here is derived from an EMBL/GenBank/DDBJ whole genome shotgun (WGS) entry which is preliminary data.</text>
</comment>
<keyword evidence="9" id="KW-0732">Signal</keyword>
<evidence type="ECO:0000256" key="3">
    <source>
        <dbReference type="ARBA" id="ARBA00022824"/>
    </source>
</evidence>
<feature type="active site" description="Proton donor" evidence="5">
    <location>
        <position position="319"/>
    </location>
</feature>
<dbReference type="PANTHER" id="PTHR45679">
    <property type="entry name" value="ER DEGRADATION-ENHANCING ALPHA-MANNOSIDASE-LIKE PROTEIN 2"/>
    <property type="match status" value="1"/>
</dbReference>
<dbReference type="EC" id="3.2.1.-" evidence="7"/>
<keyword evidence="4" id="KW-0325">Glycoprotein</keyword>
<organism evidence="10 11">
    <name type="scientific">Rhododendron williamsianum</name>
    <dbReference type="NCBI Taxonomy" id="262921"/>
    <lineage>
        <taxon>Eukaryota</taxon>
        <taxon>Viridiplantae</taxon>
        <taxon>Streptophyta</taxon>
        <taxon>Embryophyta</taxon>
        <taxon>Tracheophyta</taxon>
        <taxon>Spermatophyta</taxon>
        <taxon>Magnoliopsida</taxon>
        <taxon>eudicotyledons</taxon>
        <taxon>Gunneridae</taxon>
        <taxon>Pentapetalae</taxon>
        <taxon>asterids</taxon>
        <taxon>Ericales</taxon>
        <taxon>Ericaceae</taxon>
        <taxon>Ericoideae</taxon>
        <taxon>Rhodoreae</taxon>
        <taxon>Rhododendron</taxon>
    </lineage>
</organism>
<evidence type="ECO:0000256" key="7">
    <source>
        <dbReference type="RuleBase" id="RU361193"/>
    </source>
</evidence>
<reference evidence="10 11" key="1">
    <citation type="journal article" date="2019" name="Genome Biol. Evol.">
        <title>The Rhododendron genome and chromosomal organization provide insight into shared whole-genome duplications across the heath family (Ericaceae).</title>
        <authorList>
            <person name="Soza V.L."/>
            <person name="Lindsley D."/>
            <person name="Waalkes A."/>
            <person name="Ramage E."/>
            <person name="Patwardhan R.P."/>
            <person name="Burton J.N."/>
            <person name="Adey A."/>
            <person name="Kumar A."/>
            <person name="Qiu R."/>
            <person name="Shendure J."/>
            <person name="Hall B."/>
        </authorList>
    </citation>
    <scope>NUCLEOTIDE SEQUENCE [LARGE SCALE GENOMIC DNA]</scope>
    <source>
        <strain evidence="10">RSF 1966-606</strain>
    </source>
</reference>
<comment type="subcellular location">
    <subcellularLocation>
        <location evidence="1">Endoplasmic reticulum</location>
    </subcellularLocation>
</comment>
<keyword evidence="6" id="KW-0479">Metal-binding</keyword>
<feature type="active site" description="Proton donor" evidence="5">
    <location>
        <position position="123"/>
    </location>
</feature>
<name>A0A6A4LHX0_9ERIC</name>
<dbReference type="Pfam" id="PF01532">
    <property type="entry name" value="Glyco_hydro_47"/>
    <property type="match status" value="1"/>
</dbReference>
<dbReference type="Proteomes" id="UP000428333">
    <property type="component" value="Linkage Group LG07"/>
</dbReference>
<evidence type="ECO:0000256" key="2">
    <source>
        <dbReference type="ARBA" id="ARBA00007658"/>
    </source>
</evidence>
<dbReference type="GO" id="GO:0044322">
    <property type="term" value="C:endoplasmic reticulum quality control compartment"/>
    <property type="evidence" value="ECO:0007669"/>
    <property type="project" value="GOC"/>
</dbReference>
<feature type="active site" evidence="5">
    <location>
        <position position="340"/>
    </location>
</feature>
<dbReference type="PANTHER" id="PTHR45679:SF6">
    <property type="entry name" value="ER DEGRADATION-ENHANCING ALPHA-MANNOSIDASE-LIKE PROTEIN 2"/>
    <property type="match status" value="1"/>
</dbReference>
<dbReference type="GO" id="GO:1904380">
    <property type="term" value="P:endoplasmic reticulum mannose trimming"/>
    <property type="evidence" value="ECO:0007669"/>
    <property type="project" value="InterPro"/>
</dbReference>
<dbReference type="GO" id="GO:0005509">
    <property type="term" value="F:calcium ion binding"/>
    <property type="evidence" value="ECO:0007669"/>
    <property type="project" value="InterPro"/>
</dbReference>
<feature type="signal peptide" evidence="9">
    <location>
        <begin position="1"/>
        <end position="24"/>
    </location>
</feature>
<keyword evidence="7" id="KW-0378">Hydrolase</keyword>
<feature type="active site" evidence="5">
    <location>
        <position position="219"/>
    </location>
</feature>
<feature type="compositionally biased region" description="Basic and acidic residues" evidence="8">
    <location>
        <begin position="561"/>
        <end position="577"/>
    </location>
</feature>
<dbReference type="InterPro" id="IPR036026">
    <property type="entry name" value="Seven-hairpin_glycosidases"/>
</dbReference>
<evidence type="ECO:0000256" key="8">
    <source>
        <dbReference type="SAM" id="MobiDB-lite"/>
    </source>
</evidence>
<evidence type="ECO:0000313" key="11">
    <source>
        <dbReference type="Proteomes" id="UP000428333"/>
    </source>
</evidence>
<evidence type="ECO:0000256" key="4">
    <source>
        <dbReference type="ARBA" id="ARBA00023180"/>
    </source>
</evidence>
<evidence type="ECO:0000256" key="5">
    <source>
        <dbReference type="PIRSR" id="PIRSR601382-1"/>
    </source>
</evidence>
<feature type="region of interest" description="Disordered" evidence="8">
    <location>
        <begin position="546"/>
        <end position="597"/>
    </location>
</feature>
<keyword evidence="7" id="KW-0326">Glycosidase</keyword>
<feature type="chain" id="PRO_5025610137" description="alpha-1,2-Mannosidase" evidence="9">
    <location>
        <begin position="25"/>
        <end position="597"/>
    </location>
</feature>